<dbReference type="Proteomes" id="UP001152747">
    <property type="component" value="Unassembled WGS sequence"/>
</dbReference>
<reference evidence="1" key="1">
    <citation type="submission" date="2022-11" db="EMBL/GenBank/DDBJ databases">
        <authorList>
            <person name="Kikuchi T."/>
        </authorList>
    </citation>
    <scope>NUCLEOTIDE SEQUENCE</scope>
    <source>
        <strain evidence="1">PS1010</strain>
    </source>
</reference>
<dbReference type="EMBL" id="CANHGI010000004">
    <property type="protein sequence ID" value="CAI5449582.1"/>
    <property type="molecule type" value="Genomic_DNA"/>
</dbReference>
<evidence type="ECO:0000313" key="2">
    <source>
        <dbReference type="Proteomes" id="UP001152747"/>
    </source>
</evidence>
<name>A0A9P1IQZ1_9PELO</name>
<organism evidence="1 2">
    <name type="scientific">Caenorhabditis angaria</name>
    <dbReference type="NCBI Taxonomy" id="860376"/>
    <lineage>
        <taxon>Eukaryota</taxon>
        <taxon>Metazoa</taxon>
        <taxon>Ecdysozoa</taxon>
        <taxon>Nematoda</taxon>
        <taxon>Chromadorea</taxon>
        <taxon>Rhabditida</taxon>
        <taxon>Rhabditina</taxon>
        <taxon>Rhabditomorpha</taxon>
        <taxon>Rhabditoidea</taxon>
        <taxon>Rhabditidae</taxon>
        <taxon>Peloderinae</taxon>
        <taxon>Caenorhabditis</taxon>
    </lineage>
</organism>
<comment type="caution">
    <text evidence="1">The sequence shown here is derived from an EMBL/GenBank/DDBJ whole genome shotgun (WGS) entry which is preliminary data.</text>
</comment>
<accession>A0A9P1IQZ1</accession>
<keyword evidence="2" id="KW-1185">Reference proteome</keyword>
<sequence>MWEKGVVVGIPPTGNVKFVCTPHDTVILQSDVPAGKDLDIGKCLEFRAVELPFYTNPFCSRRIVEIRECEQFLRWERQKRRNAALLVCNIQEVSLKFHPAAGKTVRCLHTDFLEEVYDTDIDYPRTFKYTDEQLRKMSVVAIRIVENEKKSDMWKVYDIVPKMGLIRDVIEHRMSGVILTHGTLKHGKDELYVWVPGRPRDVMLPVSLRKNISRQEFYGKWVSFSMNHPVFMDEKSDVQIIDDVLPTRYYSGRWEVRVPVEFNENSYDEGRRNLELDSEVCGTIVDCEDVLRKFGRLGSFEDQAWVHNFFYDPARNIRFLLSDRQEEWERARRQYFDDENRDDQKMDELEKVRNKVKSLKLEYNYFLEKNDSVPKDLMEELKDTVAQENRLIGVLKYDAPDDNDIDKERDRDRREISRREMATSEVKREELENCRKLVNLFRDMLAAPRVYQEMDRYDYKLLGNIKKRLAEL</sequence>
<protein>
    <submittedName>
        <fullName evidence="1">Uncharacterized protein</fullName>
    </submittedName>
</protein>
<proteinExistence type="predicted"/>
<gene>
    <name evidence="1" type="ORF">CAMP_LOCUS12219</name>
</gene>
<evidence type="ECO:0000313" key="1">
    <source>
        <dbReference type="EMBL" id="CAI5449582.1"/>
    </source>
</evidence>
<dbReference type="AlphaFoldDB" id="A0A9P1IQZ1"/>